<gene>
    <name evidence="2" type="ORF">CHI95_22555</name>
</gene>
<organism evidence="2 3">
    <name type="scientific">Providencia rettgeri</name>
    <dbReference type="NCBI Taxonomy" id="587"/>
    <lineage>
        <taxon>Bacteria</taxon>
        <taxon>Pseudomonadati</taxon>
        <taxon>Pseudomonadota</taxon>
        <taxon>Gammaproteobacteria</taxon>
        <taxon>Enterobacterales</taxon>
        <taxon>Morganellaceae</taxon>
        <taxon>Providencia</taxon>
    </lineage>
</organism>
<dbReference type="InterPro" id="IPR011855">
    <property type="entry name" value="Phgtail_TP901_1"/>
</dbReference>
<evidence type="ECO:0000259" key="1">
    <source>
        <dbReference type="PROSITE" id="PS50835"/>
    </source>
</evidence>
<dbReference type="InterPro" id="IPR007110">
    <property type="entry name" value="Ig-like_dom"/>
</dbReference>
<dbReference type="EMBL" id="NOWC01000040">
    <property type="protein sequence ID" value="OZS72290.1"/>
    <property type="molecule type" value="Genomic_DNA"/>
</dbReference>
<dbReference type="RefSeq" id="WP_094963018.1">
    <property type="nucleotide sequence ID" value="NZ_NOWC01000040.1"/>
</dbReference>
<reference evidence="2 3" key="1">
    <citation type="submission" date="2017-07" db="EMBL/GenBank/DDBJ databases">
        <title>blaIMP-27 on transferable plasmids in Proteus mirabilis and Providencia rettgeri.</title>
        <authorList>
            <person name="Potter R."/>
        </authorList>
    </citation>
    <scope>NUCLEOTIDE SEQUENCE [LARGE SCALE GENOMIC DNA]</scope>
    <source>
        <strain evidence="2 3">PR1</strain>
    </source>
</reference>
<evidence type="ECO:0000313" key="3">
    <source>
        <dbReference type="Proteomes" id="UP000216001"/>
    </source>
</evidence>
<protein>
    <recommendedName>
        <fullName evidence="1">Ig-like domain-containing protein</fullName>
    </recommendedName>
</protein>
<dbReference type="Pfam" id="PF13927">
    <property type="entry name" value="Ig_3"/>
    <property type="match status" value="1"/>
</dbReference>
<proteinExistence type="predicted"/>
<dbReference type="Proteomes" id="UP000216001">
    <property type="component" value="Unassembled WGS sequence"/>
</dbReference>
<dbReference type="PROSITE" id="PS50835">
    <property type="entry name" value="IG_LIKE"/>
    <property type="match status" value="1"/>
</dbReference>
<dbReference type="InterPro" id="IPR003599">
    <property type="entry name" value="Ig_sub"/>
</dbReference>
<name>A0A264VLT6_PRORE</name>
<evidence type="ECO:0000313" key="2">
    <source>
        <dbReference type="EMBL" id="OZS72290.1"/>
    </source>
</evidence>
<sequence length="241" mass="25770">MACESGAFTGRDVVVFYAIACPENKPSPIDYGRLGMMRGKSSATEWETVDATGDMSPQNTQESLVSYKNVTFSGDGVSRKESLYGQKELKRHVNNPETTSGQPYVWFKIVSPTDITEGCFLVTSWSDEYPHDDVATWSIEANSAGGVDIRDIPEEIVITKQPVDQTLTVGQTLTLSVEAKSTDGSVLTYQWKKGNSNVSGGTAATFTKQATVAGDAGEYTCVITSTSAGSVTSSQATVTIS</sequence>
<dbReference type="Gene3D" id="2.60.40.10">
    <property type="entry name" value="Immunoglobulins"/>
    <property type="match status" value="1"/>
</dbReference>
<dbReference type="InterPro" id="IPR013783">
    <property type="entry name" value="Ig-like_fold"/>
</dbReference>
<dbReference type="SMART" id="SM00409">
    <property type="entry name" value="IG"/>
    <property type="match status" value="1"/>
</dbReference>
<feature type="domain" description="Ig-like" evidence="1">
    <location>
        <begin position="153"/>
        <end position="239"/>
    </location>
</feature>
<dbReference type="SUPFAM" id="SSF48726">
    <property type="entry name" value="Immunoglobulin"/>
    <property type="match status" value="1"/>
</dbReference>
<accession>A0A264VLT6</accession>
<comment type="caution">
    <text evidence="2">The sequence shown here is derived from an EMBL/GenBank/DDBJ whole genome shotgun (WGS) entry which is preliminary data.</text>
</comment>
<dbReference type="AlphaFoldDB" id="A0A264VLT6"/>
<dbReference type="Pfam" id="PF06199">
    <property type="entry name" value="Phage_tail_2"/>
    <property type="match status" value="1"/>
</dbReference>
<dbReference type="InterPro" id="IPR036179">
    <property type="entry name" value="Ig-like_dom_sf"/>
</dbReference>